<evidence type="ECO:0000313" key="3">
    <source>
        <dbReference type="EMBL" id="CAH2247952.1"/>
    </source>
</evidence>
<gene>
    <name evidence="3" type="ORF">PECUL_23A011379</name>
</gene>
<keyword evidence="4" id="KW-1185">Reference proteome</keyword>
<reference evidence="3" key="1">
    <citation type="submission" date="2022-03" db="EMBL/GenBank/DDBJ databases">
        <authorList>
            <person name="Alioto T."/>
            <person name="Alioto T."/>
            <person name="Gomez Garrido J."/>
        </authorList>
    </citation>
    <scope>NUCLEOTIDE SEQUENCE</scope>
</reference>
<evidence type="ECO:0000313" key="4">
    <source>
        <dbReference type="Proteomes" id="UP001295444"/>
    </source>
</evidence>
<evidence type="ECO:0000256" key="1">
    <source>
        <dbReference type="SAM" id="Coils"/>
    </source>
</evidence>
<evidence type="ECO:0000256" key="2">
    <source>
        <dbReference type="SAM" id="MobiDB-lite"/>
    </source>
</evidence>
<dbReference type="Proteomes" id="UP001295444">
    <property type="component" value="Chromosome 02"/>
</dbReference>
<feature type="region of interest" description="Disordered" evidence="2">
    <location>
        <begin position="192"/>
        <end position="233"/>
    </location>
</feature>
<feature type="coiled-coil region" evidence="1">
    <location>
        <begin position="32"/>
        <end position="59"/>
    </location>
</feature>
<name>A0AAD1RC40_PELCU</name>
<dbReference type="EMBL" id="OW240913">
    <property type="protein sequence ID" value="CAH2247952.1"/>
    <property type="molecule type" value="Genomic_DNA"/>
</dbReference>
<organism evidence="3 4">
    <name type="scientific">Pelobates cultripes</name>
    <name type="common">Western spadefoot toad</name>
    <dbReference type="NCBI Taxonomy" id="61616"/>
    <lineage>
        <taxon>Eukaryota</taxon>
        <taxon>Metazoa</taxon>
        <taxon>Chordata</taxon>
        <taxon>Craniata</taxon>
        <taxon>Vertebrata</taxon>
        <taxon>Euteleostomi</taxon>
        <taxon>Amphibia</taxon>
        <taxon>Batrachia</taxon>
        <taxon>Anura</taxon>
        <taxon>Pelobatoidea</taxon>
        <taxon>Pelobatidae</taxon>
        <taxon>Pelobates</taxon>
    </lineage>
</organism>
<sequence length="233" mass="27209">MAEIKELLQNLSSKEEIAVMLTKLESSVQDQLSTLTSEIKQISNRVGDLEEDRDQILDRLLQLEQGQEIRDTKLLYNMKNTEDLDNRSRRNNIRIRGLMEARGTNEDLQIVLQSLFNRMLQRPEDTHILLDRAHRALKPRGLAQEAPRDIICRGTQASLTTAAEVPEFTKRLGIPEVEIIDWYDLTESETVQVPPQHQRNRFQDLRRKQPWKSPPTSPFMRPRRQPATPRQIR</sequence>
<keyword evidence="1" id="KW-0175">Coiled coil</keyword>
<dbReference type="Gene3D" id="3.30.70.1820">
    <property type="entry name" value="L1 transposable element, RRM domain"/>
    <property type="match status" value="1"/>
</dbReference>
<dbReference type="InterPro" id="IPR004244">
    <property type="entry name" value="Transposase_22"/>
</dbReference>
<proteinExistence type="predicted"/>
<protein>
    <recommendedName>
        <fullName evidence="5">L1 transposable element RRM domain-containing protein</fullName>
    </recommendedName>
</protein>
<dbReference type="PANTHER" id="PTHR11505">
    <property type="entry name" value="L1 TRANSPOSABLE ELEMENT-RELATED"/>
    <property type="match status" value="1"/>
</dbReference>
<dbReference type="AlphaFoldDB" id="A0AAD1RC40"/>
<evidence type="ECO:0008006" key="5">
    <source>
        <dbReference type="Google" id="ProtNLM"/>
    </source>
</evidence>
<accession>A0AAD1RC40</accession>